<reference evidence="2" key="1">
    <citation type="submission" date="2018-06" db="EMBL/GenBank/DDBJ databases">
        <authorList>
            <person name="Zhirakovskaya E."/>
        </authorList>
    </citation>
    <scope>NUCLEOTIDE SEQUENCE</scope>
</reference>
<organism evidence="2">
    <name type="scientific">hydrothermal vent metagenome</name>
    <dbReference type="NCBI Taxonomy" id="652676"/>
    <lineage>
        <taxon>unclassified sequences</taxon>
        <taxon>metagenomes</taxon>
        <taxon>ecological metagenomes</taxon>
    </lineage>
</organism>
<dbReference type="SUPFAM" id="SSF47413">
    <property type="entry name" value="lambda repressor-like DNA-binding domains"/>
    <property type="match status" value="1"/>
</dbReference>
<dbReference type="CDD" id="cd00093">
    <property type="entry name" value="HTH_XRE"/>
    <property type="match status" value="1"/>
</dbReference>
<accession>A0A3B0V0I2</accession>
<dbReference type="GO" id="GO:0003677">
    <property type="term" value="F:DNA binding"/>
    <property type="evidence" value="ECO:0007669"/>
    <property type="project" value="InterPro"/>
</dbReference>
<evidence type="ECO:0000259" key="1">
    <source>
        <dbReference type="Pfam" id="PF13443"/>
    </source>
</evidence>
<dbReference type="Pfam" id="PF13443">
    <property type="entry name" value="HTH_26"/>
    <property type="match status" value="1"/>
</dbReference>
<sequence>MSQSIQIIITLKQVLKAKGIKYIDVAKHLCMSESSIKRQFTQGDISLSRLEKICDLAGMDIVDLLELVQLKSMQLEQLSIQQERKLVSDTKLMLVAVSVLNNLTFEEIYAIYNFEQPELIKLLLQLEKISLIQLRPDNKIKTLVSRTFKWQSNGPIQRYFENHIQDDFFNCQFNHAGELRIVINGMLSTGSNQTMHKKIKQLAQNFNDLAYKDQNIGFNRRYGSTLVIAIRPWELPEFNMYRRNKNNKVFR</sequence>
<dbReference type="EMBL" id="UOEW01000145">
    <property type="protein sequence ID" value="VAW36551.1"/>
    <property type="molecule type" value="Genomic_DNA"/>
</dbReference>
<feature type="domain" description="HTH cro/C1-type" evidence="1">
    <location>
        <begin position="11"/>
        <end position="68"/>
    </location>
</feature>
<dbReference type="InterPro" id="IPR001387">
    <property type="entry name" value="Cro/C1-type_HTH"/>
</dbReference>
<name>A0A3B0V0I2_9ZZZZ</name>
<dbReference type="AlphaFoldDB" id="A0A3B0V0I2"/>
<dbReference type="Gene3D" id="1.10.260.40">
    <property type="entry name" value="lambda repressor-like DNA-binding domains"/>
    <property type="match status" value="1"/>
</dbReference>
<evidence type="ECO:0000313" key="2">
    <source>
        <dbReference type="EMBL" id="VAW36551.1"/>
    </source>
</evidence>
<dbReference type="InterPro" id="IPR010982">
    <property type="entry name" value="Lambda_DNA-bd_dom_sf"/>
</dbReference>
<proteinExistence type="predicted"/>
<gene>
    <name evidence="2" type="ORF">MNBD_GAMMA01-2208</name>
</gene>
<protein>
    <recommendedName>
        <fullName evidence="1">HTH cro/C1-type domain-containing protein</fullName>
    </recommendedName>
</protein>